<feature type="compositionally biased region" description="Gly residues" evidence="5">
    <location>
        <begin position="54"/>
        <end position="64"/>
    </location>
</feature>
<dbReference type="Proteomes" id="UP001562354">
    <property type="component" value="Unassembled WGS sequence"/>
</dbReference>
<feature type="compositionally biased region" description="Pro residues" evidence="5">
    <location>
        <begin position="130"/>
        <end position="156"/>
    </location>
</feature>
<evidence type="ECO:0000313" key="7">
    <source>
        <dbReference type="Proteomes" id="UP001562354"/>
    </source>
</evidence>
<dbReference type="PRINTS" id="PR01813">
    <property type="entry name" value="ANNEXINFUNGI"/>
</dbReference>
<feature type="compositionally biased region" description="Low complexity" evidence="5">
    <location>
        <begin position="1"/>
        <end position="11"/>
    </location>
</feature>
<feature type="compositionally biased region" description="Pro residues" evidence="5">
    <location>
        <begin position="84"/>
        <end position="119"/>
    </location>
</feature>
<organism evidence="6 7">
    <name type="scientific">Neodothiora populina</name>
    <dbReference type="NCBI Taxonomy" id="2781224"/>
    <lineage>
        <taxon>Eukaryota</taxon>
        <taxon>Fungi</taxon>
        <taxon>Dikarya</taxon>
        <taxon>Ascomycota</taxon>
        <taxon>Pezizomycotina</taxon>
        <taxon>Dothideomycetes</taxon>
        <taxon>Dothideomycetidae</taxon>
        <taxon>Dothideales</taxon>
        <taxon>Dothioraceae</taxon>
        <taxon>Neodothiora</taxon>
    </lineage>
</organism>
<feature type="compositionally biased region" description="Pro residues" evidence="5">
    <location>
        <begin position="12"/>
        <end position="22"/>
    </location>
</feature>
<reference evidence="6 7" key="1">
    <citation type="submission" date="2024-07" db="EMBL/GenBank/DDBJ databases">
        <title>Draft sequence of the Neodothiora populina.</title>
        <authorList>
            <person name="Drown D.D."/>
            <person name="Schuette U.S."/>
            <person name="Buechlein A.B."/>
            <person name="Rusch D.R."/>
            <person name="Winton L.W."/>
            <person name="Adams G.A."/>
        </authorList>
    </citation>
    <scope>NUCLEOTIDE SEQUENCE [LARGE SCALE GENOMIC DNA]</scope>
    <source>
        <strain evidence="6 7">CPC 39397</strain>
    </source>
</reference>
<dbReference type="InterPro" id="IPR018252">
    <property type="entry name" value="Annexin_repeat_CS"/>
</dbReference>
<comment type="caution">
    <text evidence="6">The sequence shown here is derived from an EMBL/GenBank/DDBJ whole genome shotgun (WGS) entry which is preliminary data.</text>
</comment>
<comment type="domain">
    <text evidence="4">A pair of annexin repeats may form one binding site for calcium and phospholipid.</text>
</comment>
<proteinExistence type="inferred from homology"/>
<keyword evidence="2 4" id="KW-0677">Repeat</keyword>
<dbReference type="PROSITE" id="PS51897">
    <property type="entry name" value="ANNEXIN_2"/>
    <property type="match status" value="4"/>
</dbReference>
<dbReference type="PRINTS" id="PR00196">
    <property type="entry name" value="ANNEXIN"/>
</dbReference>
<evidence type="ECO:0000256" key="5">
    <source>
        <dbReference type="SAM" id="MobiDB-lite"/>
    </source>
</evidence>
<evidence type="ECO:0000256" key="1">
    <source>
        <dbReference type="ARBA" id="ARBA00007831"/>
    </source>
</evidence>
<sequence length="476" mass="51437">MSYYNPQGGYARPPPPPQPPYGAQPGHASYSTPPPFPPHPPHQSPYPTMNQGYGQPGYGQQPGGYGPPPTHSPYPPQQQGYGAPPIPPHPGYGAPPPGGYAPPPGPPGQYGAPPPGPPPGHHHSGSYGAPPAPYGAPPPGGAYGAAPPPSGPPAPPSLGYVPGQTAPVDMSREADALRSAMKGFGTNERALIDVLARLDPLQVASVRQAFTARHRRDLISDLEKETSGYFRDGLVAIARGPLDQDCINLNKAIKGLGTKETVLNDILLGRSNADMRAITAHYQHLHHRSLESDLRGDLSMKTERLFTMIVAARRAEESTPIIPQQIEADISELYRATEGSKIGTDQITVCSILSSRSDGQIRALSQAYVAKYHRKLSEVLRKNFSGHMEDALLFMLEAAEDKAKHDASLLEAAMKGMGTKDELLVNRLVRIHWDKARLVQCRNAYRHFYKTELADRVRGETRGDYEKLMVAVVQSA</sequence>
<keyword evidence="3 4" id="KW-0041">Annexin</keyword>
<feature type="compositionally biased region" description="Pro residues" evidence="5">
    <location>
        <begin position="65"/>
        <end position="76"/>
    </location>
</feature>
<dbReference type="EMBL" id="JBFMKM010000003">
    <property type="protein sequence ID" value="KAL1310680.1"/>
    <property type="molecule type" value="Genomic_DNA"/>
</dbReference>
<gene>
    <name evidence="6" type="ORF">AAFC00_000941</name>
</gene>
<evidence type="ECO:0000313" key="6">
    <source>
        <dbReference type="EMBL" id="KAL1310680.1"/>
    </source>
</evidence>
<comment type="similarity">
    <text evidence="1 4">Belongs to the annexin family.</text>
</comment>
<evidence type="ECO:0000256" key="3">
    <source>
        <dbReference type="ARBA" id="ARBA00023216"/>
    </source>
</evidence>
<dbReference type="InterPro" id="IPR001464">
    <property type="entry name" value="Annexin"/>
</dbReference>
<protein>
    <recommendedName>
        <fullName evidence="4">Annexin</fullName>
    </recommendedName>
</protein>
<dbReference type="RefSeq" id="XP_069203529.1">
    <property type="nucleotide sequence ID" value="XM_069347877.1"/>
</dbReference>
<dbReference type="PROSITE" id="PS00223">
    <property type="entry name" value="ANNEXIN_1"/>
    <property type="match status" value="2"/>
</dbReference>
<dbReference type="InterPro" id="IPR037104">
    <property type="entry name" value="Annexin_sf"/>
</dbReference>
<feature type="region of interest" description="Disordered" evidence="5">
    <location>
        <begin position="1"/>
        <end position="166"/>
    </location>
</feature>
<dbReference type="SUPFAM" id="SSF47874">
    <property type="entry name" value="Annexin"/>
    <property type="match status" value="1"/>
</dbReference>
<dbReference type="InterPro" id="IPR009117">
    <property type="entry name" value="ANX14"/>
</dbReference>
<keyword evidence="4" id="KW-0111">Calcium/phospholipid-binding</keyword>
<dbReference type="SMART" id="SM00335">
    <property type="entry name" value="ANX"/>
    <property type="match status" value="4"/>
</dbReference>
<dbReference type="Gene3D" id="1.10.220.10">
    <property type="entry name" value="Annexin"/>
    <property type="match status" value="4"/>
</dbReference>
<name>A0ABR3PMA5_9PEZI</name>
<accession>A0ABR3PMA5</accession>
<dbReference type="Pfam" id="PF00191">
    <property type="entry name" value="Annexin"/>
    <property type="match status" value="4"/>
</dbReference>
<evidence type="ECO:0000256" key="2">
    <source>
        <dbReference type="ARBA" id="ARBA00022737"/>
    </source>
</evidence>
<feature type="compositionally biased region" description="Pro residues" evidence="5">
    <location>
        <begin position="32"/>
        <end position="44"/>
    </location>
</feature>
<evidence type="ECO:0000256" key="4">
    <source>
        <dbReference type="RuleBase" id="RU003540"/>
    </source>
</evidence>
<dbReference type="GeneID" id="95974644"/>
<dbReference type="PANTHER" id="PTHR10502">
    <property type="entry name" value="ANNEXIN"/>
    <property type="match status" value="1"/>
</dbReference>
<dbReference type="PANTHER" id="PTHR10502:SF102">
    <property type="entry name" value="ANNEXIN B11"/>
    <property type="match status" value="1"/>
</dbReference>
<keyword evidence="4" id="KW-0106">Calcium</keyword>
<dbReference type="InterPro" id="IPR018502">
    <property type="entry name" value="Annexin_repeat"/>
</dbReference>
<keyword evidence="7" id="KW-1185">Reference proteome</keyword>